<proteinExistence type="predicted"/>
<evidence type="ECO:0000313" key="2">
    <source>
        <dbReference type="Proteomes" id="UP000275910"/>
    </source>
</evidence>
<gene>
    <name evidence="1" type="ORF">D9T17_16275</name>
</gene>
<protein>
    <submittedName>
        <fullName evidence="1">Uncharacterized protein</fullName>
    </submittedName>
</protein>
<dbReference type="EMBL" id="RCTY01000040">
    <property type="protein sequence ID" value="ROU05975.1"/>
    <property type="molecule type" value="Genomic_DNA"/>
</dbReference>
<sequence length="144" mass="15842">MPLPPACLSAQRCIDEFVRSGGDADLIAATLDGLLELDETQLGTADAAAELAARHIADCPHCRPWRDARDPARAAWRARTARYCCAAMFEAVNEPRARPTFSFALFRGEDPCWRIDGQWSFARYCPWCGKPLPEQAFEPGGAGD</sequence>
<dbReference type="AlphaFoldDB" id="A0A3N2REW2"/>
<organism evidence="1 2">
    <name type="scientific">Lysobacter enzymogenes</name>
    <dbReference type="NCBI Taxonomy" id="69"/>
    <lineage>
        <taxon>Bacteria</taxon>
        <taxon>Pseudomonadati</taxon>
        <taxon>Pseudomonadota</taxon>
        <taxon>Gammaproteobacteria</taxon>
        <taxon>Lysobacterales</taxon>
        <taxon>Lysobacteraceae</taxon>
        <taxon>Lysobacter</taxon>
    </lineage>
</organism>
<accession>A0A3N2REW2</accession>
<comment type="caution">
    <text evidence="1">The sequence shown here is derived from an EMBL/GenBank/DDBJ whole genome shotgun (WGS) entry which is preliminary data.</text>
</comment>
<reference evidence="1 2" key="1">
    <citation type="submission" date="2018-10" db="EMBL/GenBank/DDBJ databases">
        <title>The genome of Lysobacter enzymogenes OH11.</title>
        <authorList>
            <person name="Liu F."/>
            <person name="Zhao Y."/>
            <person name="Qian G."/>
            <person name="Chen Y."/>
            <person name="Xu H."/>
        </authorList>
    </citation>
    <scope>NUCLEOTIDE SEQUENCE [LARGE SCALE GENOMIC DNA]</scope>
    <source>
        <strain evidence="1 2">OH11</strain>
    </source>
</reference>
<dbReference type="Proteomes" id="UP000275910">
    <property type="component" value="Unassembled WGS sequence"/>
</dbReference>
<name>A0A3N2REW2_LYSEN</name>
<dbReference type="RefSeq" id="WP_123648406.1">
    <property type="nucleotide sequence ID" value="NZ_RCTY01000040.1"/>
</dbReference>
<evidence type="ECO:0000313" key="1">
    <source>
        <dbReference type="EMBL" id="ROU05975.1"/>
    </source>
</evidence>